<dbReference type="EMBL" id="ML120370">
    <property type="protein sequence ID" value="RPB02041.1"/>
    <property type="molecule type" value="Genomic_DNA"/>
</dbReference>
<evidence type="ECO:0000256" key="1">
    <source>
        <dbReference type="SAM" id="Coils"/>
    </source>
</evidence>
<protein>
    <submittedName>
        <fullName evidence="2">Uncharacterized protein</fullName>
    </submittedName>
</protein>
<organism evidence="2 3">
    <name type="scientific">Choiromyces venosus 120613-1</name>
    <dbReference type="NCBI Taxonomy" id="1336337"/>
    <lineage>
        <taxon>Eukaryota</taxon>
        <taxon>Fungi</taxon>
        <taxon>Dikarya</taxon>
        <taxon>Ascomycota</taxon>
        <taxon>Pezizomycotina</taxon>
        <taxon>Pezizomycetes</taxon>
        <taxon>Pezizales</taxon>
        <taxon>Tuberaceae</taxon>
        <taxon>Choiromyces</taxon>
    </lineage>
</organism>
<keyword evidence="3" id="KW-1185">Reference proteome</keyword>
<dbReference type="AlphaFoldDB" id="A0A3N4K0V2"/>
<reference evidence="2 3" key="1">
    <citation type="journal article" date="2018" name="Nat. Ecol. Evol.">
        <title>Pezizomycetes genomes reveal the molecular basis of ectomycorrhizal truffle lifestyle.</title>
        <authorList>
            <person name="Murat C."/>
            <person name="Payen T."/>
            <person name="Noel B."/>
            <person name="Kuo A."/>
            <person name="Morin E."/>
            <person name="Chen J."/>
            <person name="Kohler A."/>
            <person name="Krizsan K."/>
            <person name="Balestrini R."/>
            <person name="Da Silva C."/>
            <person name="Montanini B."/>
            <person name="Hainaut M."/>
            <person name="Levati E."/>
            <person name="Barry K.W."/>
            <person name="Belfiori B."/>
            <person name="Cichocki N."/>
            <person name="Clum A."/>
            <person name="Dockter R.B."/>
            <person name="Fauchery L."/>
            <person name="Guy J."/>
            <person name="Iotti M."/>
            <person name="Le Tacon F."/>
            <person name="Lindquist E.A."/>
            <person name="Lipzen A."/>
            <person name="Malagnac F."/>
            <person name="Mello A."/>
            <person name="Molinier V."/>
            <person name="Miyauchi S."/>
            <person name="Poulain J."/>
            <person name="Riccioni C."/>
            <person name="Rubini A."/>
            <person name="Sitrit Y."/>
            <person name="Splivallo R."/>
            <person name="Traeger S."/>
            <person name="Wang M."/>
            <person name="Zifcakova L."/>
            <person name="Wipf D."/>
            <person name="Zambonelli A."/>
            <person name="Paolocci F."/>
            <person name="Nowrousian M."/>
            <person name="Ottonello S."/>
            <person name="Baldrian P."/>
            <person name="Spatafora J.W."/>
            <person name="Henrissat B."/>
            <person name="Nagy L.G."/>
            <person name="Aury J.M."/>
            <person name="Wincker P."/>
            <person name="Grigoriev I.V."/>
            <person name="Bonfante P."/>
            <person name="Martin F.M."/>
        </authorList>
    </citation>
    <scope>NUCLEOTIDE SEQUENCE [LARGE SCALE GENOMIC DNA]</scope>
    <source>
        <strain evidence="2 3">120613-1</strain>
    </source>
</reference>
<name>A0A3N4K0V2_9PEZI</name>
<accession>A0A3N4K0V2</accession>
<keyword evidence="1" id="KW-0175">Coiled coil</keyword>
<feature type="coiled-coil region" evidence="1">
    <location>
        <begin position="60"/>
        <end position="87"/>
    </location>
</feature>
<gene>
    <name evidence="2" type="ORF">L873DRAFT_1802918</name>
</gene>
<evidence type="ECO:0000313" key="2">
    <source>
        <dbReference type="EMBL" id="RPB02041.1"/>
    </source>
</evidence>
<sequence>MPQIQNLAQLLDELAERQGAYEVLNKRIGKMISKQREEASSPKFTNEQNAYRAKYLDYRLESLYDELHDLGANIERMEAEVRDLEAAESLLSLSG</sequence>
<evidence type="ECO:0000313" key="3">
    <source>
        <dbReference type="Proteomes" id="UP000276215"/>
    </source>
</evidence>
<dbReference type="Proteomes" id="UP000276215">
    <property type="component" value="Unassembled WGS sequence"/>
</dbReference>
<proteinExistence type="predicted"/>